<gene>
    <name evidence="2" type="ORF">Slin15195_G082890</name>
</gene>
<keyword evidence="3" id="KW-1185">Reference proteome</keyword>
<sequence length="116" mass="12491">MYLIATLLVTMLPLSLARGDNKPGRFDCTCTSKDNCDITKVDAWLLQACQGIGGKELTDHGPWYTYTGDIIGSGAMCLCARGQTKAHSYTISGDYPPGTAELKFDSKAPYTCQSAN</sequence>
<evidence type="ECO:0000313" key="2">
    <source>
        <dbReference type="EMBL" id="USW54970.1"/>
    </source>
</evidence>
<dbReference type="AlphaFoldDB" id="A0A9Q9AYQ7"/>
<organism evidence="2 3">
    <name type="scientific">Septoria linicola</name>
    <dbReference type="NCBI Taxonomy" id="215465"/>
    <lineage>
        <taxon>Eukaryota</taxon>
        <taxon>Fungi</taxon>
        <taxon>Dikarya</taxon>
        <taxon>Ascomycota</taxon>
        <taxon>Pezizomycotina</taxon>
        <taxon>Dothideomycetes</taxon>
        <taxon>Dothideomycetidae</taxon>
        <taxon>Mycosphaerellales</taxon>
        <taxon>Mycosphaerellaceae</taxon>
        <taxon>Septoria</taxon>
    </lineage>
</organism>
<feature type="signal peptide" evidence="1">
    <location>
        <begin position="1"/>
        <end position="19"/>
    </location>
</feature>
<evidence type="ECO:0000256" key="1">
    <source>
        <dbReference type="SAM" id="SignalP"/>
    </source>
</evidence>
<accession>A0A9Q9AYQ7</accession>
<keyword evidence="1" id="KW-0732">Signal</keyword>
<evidence type="ECO:0000313" key="3">
    <source>
        <dbReference type="Proteomes" id="UP001056384"/>
    </source>
</evidence>
<dbReference type="Proteomes" id="UP001056384">
    <property type="component" value="Chromosome 7"/>
</dbReference>
<reference evidence="2" key="1">
    <citation type="submission" date="2022-06" db="EMBL/GenBank/DDBJ databases">
        <title>Complete genome sequences of two strains of the flax pathogen Septoria linicola.</title>
        <authorList>
            <person name="Lapalu N."/>
            <person name="Simon A."/>
            <person name="Demenou B."/>
            <person name="Paumier D."/>
            <person name="Guillot M.-P."/>
            <person name="Gout L."/>
            <person name="Valade R."/>
        </authorList>
    </citation>
    <scope>NUCLEOTIDE SEQUENCE</scope>
    <source>
        <strain evidence="2">SE15195</strain>
    </source>
</reference>
<feature type="chain" id="PRO_5040301841" evidence="1">
    <location>
        <begin position="20"/>
        <end position="116"/>
    </location>
</feature>
<dbReference type="EMBL" id="CP099424">
    <property type="protein sequence ID" value="USW54970.1"/>
    <property type="molecule type" value="Genomic_DNA"/>
</dbReference>
<proteinExistence type="predicted"/>
<name>A0A9Q9AYQ7_9PEZI</name>
<protein>
    <submittedName>
        <fullName evidence="2">Uncharacterized protein</fullName>
    </submittedName>
</protein>